<dbReference type="Proteomes" id="UP000237846">
    <property type="component" value="Unassembled WGS sequence"/>
</dbReference>
<dbReference type="AlphaFoldDB" id="A0A2T0QFB1"/>
<protein>
    <submittedName>
        <fullName evidence="2">Uncharacterized protein</fullName>
    </submittedName>
</protein>
<dbReference type="RefSeq" id="WP_245929880.1">
    <property type="nucleotide sequence ID" value="NZ_PVZC01000001.1"/>
</dbReference>
<accession>A0A2T0QFB1</accession>
<organism evidence="2 3">
    <name type="scientific">Allonocardiopsis opalescens</name>
    <dbReference type="NCBI Taxonomy" id="1144618"/>
    <lineage>
        <taxon>Bacteria</taxon>
        <taxon>Bacillati</taxon>
        <taxon>Actinomycetota</taxon>
        <taxon>Actinomycetes</taxon>
        <taxon>Streptosporangiales</taxon>
        <taxon>Allonocardiopsis</taxon>
    </lineage>
</organism>
<reference evidence="2 3" key="1">
    <citation type="submission" date="2018-03" db="EMBL/GenBank/DDBJ databases">
        <title>Genomic Encyclopedia of Archaeal and Bacterial Type Strains, Phase II (KMG-II): from individual species to whole genera.</title>
        <authorList>
            <person name="Goeker M."/>
        </authorList>
    </citation>
    <scope>NUCLEOTIDE SEQUENCE [LARGE SCALE GENOMIC DNA]</scope>
    <source>
        <strain evidence="2 3">DSM 45601</strain>
    </source>
</reference>
<keyword evidence="3" id="KW-1185">Reference proteome</keyword>
<feature type="region of interest" description="Disordered" evidence="1">
    <location>
        <begin position="1"/>
        <end position="34"/>
    </location>
</feature>
<proteinExistence type="predicted"/>
<evidence type="ECO:0000313" key="3">
    <source>
        <dbReference type="Proteomes" id="UP000237846"/>
    </source>
</evidence>
<sequence>MSRPEPHLPLWNPGAPSPVRSNGTAAPSTGRLRSPDAVRYAHVSDRIPSSLDALRGPADGVVRPPLRLAWSGMRSFDVGRPGIRVGLYQLVITEGLAEDYITYLNAGHLVADWPVLRRAFGPVFRTPWEERFPELRLAVPHD</sequence>
<dbReference type="EMBL" id="PVZC01000001">
    <property type="protein sequence ID" value="PRY02602.1"/>
    <property type="molecule type" value="Genomic_DNA"/>
</dbReference>
<comment type="caution">
    <text evidence="2">The sequence shown here is derived from an EMBL/GenBank/DDBJ whole genome shotgun (WGS) entry which is preliminary data.</text>
</comment>
<evidence type="ECO:0000313" key="2">
    <source>
        <dbReference type="EMBL" id="PRY02602.1"/>
    </source>
</evidence>
<evidence type="ECO:0000256" key="1">
    <source>
        <dbReference type="SAM" id="MobiDB-lite"/>
    </source>
</evidence>
<gene>
    <name evidence="2" type="ORF">CLV72_1011205</name>
</gene>
<name>A0A2T0QFB1_9ACTN</name>